<reference evidence="1 2" key="1">
    <citation type="journal article" date="2019" name="Commun. Biol.">
        <title>The bagworm genome reveals a unique fibroin gene that provides high tensile strength.</title>
        <authorList>
            <person name="Kono N."/>
            <person name="Nakamura H."/>
            <person name="Ohtoshi R."/>
            <person name="Tomita M."/>
            <person name="Numata K."/>
            <person name="Arakawa K."/>
        </authorList>
    </citation>
    <scope>NUCLEOTIDE SEQUENCE [LARGE SCALE GENOMIC DNA]</scope>
</reference>
<organism evidence="1 2">
    <name type="scientific">Eumeta variegata</name>
    <name type="common">Bagworm moth</name>
    <name type="synonym">Eumeta japonica</name>
    <dbReference type="NCBI Taxonomy" id="151549"/>
    <lineage>
        <taxon>Eukaryota</taxon>
        <taxon>Metazoa</taxon>
        <taxon>Ecdysozoa</taxon>
        <taxon>Arthropoda</taxon>
        <taxon>Hexapoda</taxon>
        <taxon>Insecta</taxon>
        <taxon>Pterygota</taxon>
        <taxon>Neoptera</taxon>
        <taxon>Endopterygota</taxon>
        <taxon>Lepidoptera</taxon>
        <taxon>Glossata</taxon>
        <taxon>Ditrysia</taxon>
        <taxon>Tineoidea</taxon>
        <taxon>Psychidae</taxon>
        <taxon>Oiketicinae</taxon>
        <taxon>Eumeta</taxon>
    </lineage>
</organism>
<accession>A0A4C1ZZM7</accession>
<comment type="caution">
    <text evidence="1">The sequence shown here is derived from an EMBL/GenBank/DDBJ whole genome shotgun (WGS) entry which is preliminary data.</text>
</comment>
<evidence type="ECO:0000313" key="2">
    <source>
        <dbReference type="Proteomes" id="UP000299102"/>
    </source>
</evidence>
<gene>
    <name evidence="1" type="ORF">EVAR_4125_1</name>
</gene>
<keyword evidence="2" id="KW-1185">Reference proteome</keyword>
<sequence>MLYYSVIKCMQPELQRSYHVEICSLCLPYWEIGAGNALVTPLGFRVSMSDGEHLLSDSSPARLSLKYAIKKPSKRHLQPQKNYQCMSDLAERKNISDGRKTDEGKVG</sequence>
<dbReference type="AlphaFoldDB" id="A0A4C1ZZM7"/>
<protein>
    <submittedName>
        <fullName evidence="1">Uncharacterized protein</fullName>
    </submittedName>
</protein>
<dbReference type="Proteomes" id="UP000299102">
    <property type="component" value="Unassembled WGS sequence"/>
</dbReference>
<evidence type="ECO:0000313" key="1">
    <source>
        <dbReference type="EMBL" id="GBP93168.1"/>
    </source>
</evidence>
<proteinExistence type="predicted"/>
<name>A0A4C1ZZM7_EUMVA</name>
<dbReference type="EMBL" id="BGZK01002346">
    <property type="protein sequence ID" value="GBP93168.1"/>
    <property type="molecule type" value="Genomic_DNA"/>
</dbReference>